<proteinExistence type="predicted"/>
<organism evidence="3 4">
    <name type="scientific">Rubrobacter tropicus</name>
    <dbReference type="NCBI Taxonomy" id="2653851"/>
    <lineage>
        <taxon>Bacteria</taxon>
        <taxon>Bacillati</taxon>
        <taxon>Actinomycetota</taxon>
        <taxon>Rubrobacteria</taxon>
        <taxon>Rubrobacterales</taxon>
        <taxon>Rubrobacteraceae</taxon>
        <taxon>Rubrobacter</taxon>
    </lineage>
</organism>
<feature type="compositionally biased region" description="Low complexity" evidence="1">
    <location>
        <begin position="80"/>
        <end position="89"/>
    </location>
</feature>
<dbReference type="InterPro" id="IPR007055">
    <property type="entry name" value="BON_dom"/>
</dbReference>
<dbReference type="Pfam" id="PF04972">
    <property type="entry name" value="BON"/>
    <property type="match status" value="1"/>
</dbReference>
<dbReference type="AlphaFoldDB" id="A0A6G8Q895"/>
<dbReference type="Gene3D" id="3.30.1340.30">
    <property type="match status" value="1"/>
</dbReference>
<dbReference type="Proteomes" id="UP000501452">
    <property type="component" value="Chromosome"/>
</dbReference>
<feature type="domain" description="BON" evidence="2">
    <location>
        <begin position="160"/>
        <end position="228"/>
    </location>
</feature>
<dbReference type="RefSeq" id="WP_166175267.1">
    <property type="nucleotide sequence ID" value="NZ_CP045119.1"/>
</dbReference>
<protein>
    <submittedName>
        <fullName evidence="3">BON domain-containing protein</fullName>
    </submittedName>
</protein>
<evidence type="ECO:0000313" key="4">
    <source>
        <dbReference type="Proteomes" id="UP000501452"/>
    </source>
</evidence>
<gene>
    <name evidence="3" type="ORF">GBA63_08560</name>
</gene>
<evidence type="ECO:0000313" key="3">
    <source>
        <dbReference type="EMBL" id="QIN82690.1"/>
    </source>
</evidence>
<feature type="compositionally biased region" description="Basic and acidic residues" evidence="1">
    <location>
        <begin position="123"/>
        <end position="138"/>
    </location>
</feature>
<keyword evidence="4" id="KW-1185">Reference proteome</keyword>
<evidence type="ECO:0000256" key="1">
    <source>
        <dbReference type="SAM" id="MobiDB-lite"/>
    </source>
</evidence>
<dbReference type="KEGG" id="rub:GBA63_08560"/>
<dbReference type="PROSITE" id="PS50914">
    <property type="entry name" value="BON"/>
    <property type="match status" value="1"/>
</dbReference>
<name>A0A6G8Q895_9ACTN</name>
<reference evidence="3 4" key="1">
    <citation type="submission" date="2019-10" db="EMBL/GenBank/DDBJ databases">
        <title>Rubrobacter sp nov SCSIO 52090 isolated from a deep-sea sediment in the South China Sea.</title>
        <authorList>
            <person name="Chen R.W."/>
        </authorList>
    </citation>
    <scope>NUCLEOTIDE SEQUENCE [LARGE SCALE GENOMIC DNA]</scope>
    <source>
        <strain evidence="3 4">SCSIO 52909</strain>
    </source>
</reference>
<feature type="region of interest" description="Disordered" evidence="1">
    <location>
        <begin position="76"/>
        <end position="163"/>
    </location>
</feature>
<evidence type="ECO:0000259" key="2">
    <source>
        <dbReference type="PROSITE" id="PS50914"/>
    </source>
</evidence>
<dbReference type="EMBL" id="CP045119">
    <property type="protein sequence ID" value="QIN82690.1"/>
    <property type="molecule type" value="Genomic_DNA"/>
</dbReference>
<accession>A0A6G8Q895</accession>
<sequence>MPKKRTGAKLGAKAGAKVAPRAGRLAGKAALKAGKSQAKLAKAAMSSREPAPSRFLKYGTFALAGFAIGALLARSKGDSDSSFTGTTGSHAPDPGSPAGQRGETWGSGTPTGTAGGGGSAAHQRPEDPNRTGAEREYSDPASGPLIGEHRRGSVAGVGEAQEEVEQRIRTRIGEDPRTASMPRVNVEVTDGVAELRGPAPSQEAREAAGEIAANVEGVTEVRNLIVVS</sequence>